<dbReference type="Gene3D" id="3.10.580.10">
    <property type="entry name" value="CBS-domain"/>
    <property type="match status" value="1"/>
</dbReference>
<dbReference type="PANTHER" id="PTHR43080:SF2">
    <property type="entry name" value="CBS DOMAIN-CONTAINING PROTEIN"/>
    <property type="match status" value="1"/>
</dbReference>
<sequence length="143" mass="16074">MKTARQLLQEKSRQAIFSVPPNATVYQALQLMAEKDIGAVLVMEGDALVGIFSERDYARKVVLQGKTSAGTPILDIMTKRVMFAKPTHTVDQCMAIMSEKRFRHLPVMDGTTVLGVLSITDLVREQLAEQQFLIEQLEHYIHS</sequence>
<dbReference type="InterPro" id="IPR044725">
    <property type="entry name" value="CBSX3_CBS_dom"/>
</dbReference>
<dbReference type="CDD" id="cd04623">
    <property type="entry name" value="CBS_pair_bac_euk"/>
    <property type="match status" value="1"/>
</dbReference>
<dbReference type="KEGG" id="cari:FNU76_08635"/>
<evidence type="ECO:0000256" key="2">
    <source>
        <dbReference type="PROSITE-ProRule" id="PRU00703"/>
    </source>
</evidence>
<dbReference type="PANTHER" id="PTHR43080">
    <property type="entry name" value="CBS DOMAIN-CONTAINING PROTEIN CBSX3, MITOCHONDRIAL"/>
    <property type="match status" value="1"/>
</dbReference>
<evidence type="ECO:0000313" key="5">
    <source>
        <dbReference type="Proteomes" id="UP000317550"/>
    </source>
</evidence>
<dbReference type="InterPro" id="IPR000644">
    <property type="entry name" value="CBS_dom"/>
</dbReference>
<organism evidence="4 5">
    <name type="scientific">Chitinimonas arctica</name>
    <dbReference type="NCBI Taxonomy" id="2594795"/>
    <lineage>
        <taxon>Bacteria</taxon>
        <taxon>Pseudomonadati</taxon>
        <taxon>Pseudomonadota</taxon>
        <taxon>Betaproteobacteria</taxon>
        <taxon>Neisseriales</taxon>
        <taxon>Chitinibacteraceae</taxon>
        <taxon>Chitinimonas</taxon>
    </lineage>
</organism>
<feature type="domain" description="CBS" evidence="3">
    <location>
        <begin position="77"/>
        <end position="132"/>
    </location>
</feature>
<feature type="domain" description="CBS" evidence="3">
    <location>
        <begin position="11"/>
        <end position="68"/>
    </location>
</feature>
<dbReference type="InterPro" id="IPR046342">
    <property type="entry name" value="CBS_dom_sf"/>
</dbReference>
<evidence type="ECO:0000313" key="4">
    <source>
        <dbReference type="EMBL" id="QDQ26425.1"/>
    </source>
</evidence>
<evidence type="ECO:0000259" key="3">
    <source>
        <dbReference type="PROSITE" id="PS51371"/>
    </source>
</evidence>
<dbReference type="PROSITE" id="PS51371">
    <property type="entry name" value="CBS"/>
    <property type="match status" value="2"/>
</dbReference>
<dbReference type="Pfam" id="PF00571">
    <property type="entry name" value="CBS"/>
    <property type="match status" value="2"/>
</dbReference>
<dbReference type="RefSeq" id="WP_144277819.1">
    <property type="nucleotide sequence ID" value="NZ_CP041730.1"/>
</dbReference>
<gene>
    <name evidence="4" type="ORF">FNU76_08635</name>
</gene>
<dbReference type="EMBL" id="CP041730">
    <property type="protein sequence ID" value="QDQ26425.1"/>
    <property type="molecule type" value="Genomic_DNA"/>
</dbReference>
<accession>A0A516SE35</accession>
<protein>
    <submittedName>
        <fullName evidence="4">CBS domain-containing protein</fullName>
    </submittedName>
</protein>
<dbReference type="Proteomes" id="UP000317550">
    <property type="component" value="Chromosome"/>
</dbReference>
<evidence type="ECO:0000256" key="1">
    <source>
        <dbReference type="ARBA" id="ARBA00023122"/>
    </source>
</evidence>
<proteinExistence type="predicted"/>
<dbReference type="InterPro" id="IPR051257">
    <property type="entry name" value="Diverse_CBS-Domain"/>
</dbReference>
<dbReference type="OrthoDB" id="9807125at2"/>
<reference evidence="5" key="1">
    <citation type="submission" date="2019-07" db="EMBL/GenBank/DDBJ databases">
        <title>Chitinimonas sp. nov., isolated from Ny-Alesund, arctica soil.</title>
        <authorList>
            <person name="Xu Q."/>
            <person name="Peng F."/>
        </authorList>
    </citation>
    <scope>NUCLEOTIDE SEQUENCE [LARGE SCALE GENOMIC DNA]</scope>
    <source>
        <strain evidence="5">R3-44</strain>
    </source>
</reference>
<keyword evidence="5" id="KW-1185">Reference proteome</keyword>
<dbReference type="AlphaFoldDB" id="A0A516SE35"/>
<dbReference type="SMART" id="SM00116">
    <property type="entry name" value="CBS"/>
    <property type="match status" value="2"/>
</dbReference>
<dbReference type="SUPFAM" id="SSF54631">
    <property type="entry name" value="CBS-domain pair"/>
    <property type="match status" value="1"/>
</dbReference>
<keyword evidence="1 2" id="KW-0129">CBS domain</keyword>
<name>A0A516SE35_9NEIS</name>